<proteinExistence type="predicted"/>
<keyword evidence="2" id="KW-1185">Reference proteome</keyword>
<reference evidence="2" key="1">
    <citation type="journal article" date="2019" name="Plant Biotechnol. J.">
        <title>Genome sequencing of the Australian wild diploid species Gossypium australe highlights disease resistance and delayed gland morphogenesis.</title>
        <authorList>
            <person name="Cai Y."/>
            <person name="Cai X."/>
            <person name="Wang Q."/>
            <person name="Wang P."/>
            <person name="Zhang Y."/>
            <person name="Cai C."/>
            <person name="Xu Y."/>
            <person name="Wang K."/>
            <person name="Zhou Z."/>
            <person name="Wang C."/>
            <person name="Geng S."/>
            <person name="Li B."/>
            <person name="Dong Q."/>
            <person name="Hou Y."/>
            <person name="Wang H."/>
            <person name="Ai P."/>
            <person name="Liu Z."/>
            <person name="Yi F."/>
            <person name="Sun M."/>
            <person name="An G."/>
            <person name="Cheng J."/>
            <person name="Zhang Y."/>
            <person name="Shi Q."/>
            <person name="Xie Y."/>
            <person name="Shi X."/>
            <person name="Chang Y."/>
            <person name="Huang F."/>
            <person name="Chen Y."/>
            <person name="Hong S."/>
            <person name="Mi L."/>
            <person name="Sun Q."/>
            <person name="Zhang L."/>
            <person name="Zhou B."/>
            <person name="Peng R."/>
            <person name="Zhang X."/>
            <person name="Liu F."/>
        </authorList>
    </citation>
    <scope>NUCLEOTIDE SEQUENCE [LARGE SCALE GENOMIC DNA]</scope>
    <source>
        <strain evidence="2">cv. PA1801</strain>
    </source>
</reference>
<dbReference type="OrthoDB" id="996129at2759"/>
<sequence>MYHLDWSQEPQAPLYSEADYDCVIKYHPSKANVVVDALSQRSMFDLRVMFACLSLFEDGSLLAELQVQQVEEGKTSNFGFNNTDRSENTLM</sequence>
<dbReference type="Proteomes" id="UP000325315">
    <property type="component" value="Unassembled WGS sequence"/>
</dbReference>
<accession>A0A5B6WVS9</accession>
<evidence type="ECO:0000313" key="1">
    <source>
        <dbReference type="EMBL" id="KAA3484867.1"/>
    </source>
</evidence>
<evidence type="ECO:0000313" key="2">
    <source>
        <dbReference type="Proteomes" id="UP000325315"/>
    </source>
</evidence>
<protein>
    <submittedName>
        <fullName evidence="1">Integrase</fullName>
    </submittedName>
</protein>
<dbReference type="EMBL" id="SMMG02000002">
    <property type="protein sequence ID" value="KAA3484867.1"/>
    <property type="molecule type" value="Genomic_DNA"/>
</dbReference>
<name>A0A5B6WVS9_9ROSI</name>
<organism evidence="1 2">
    <name type="scientific">Gossypium australe</name>
    <dbReference type="NCBI Taxonomy" id="47621"/>
    <lineage>
        <taxon>Eukaryota</taxon>
        <taxon>Viridiplantae</taxon>
        <taxon>Streptophyta</taxon>
        <taxon>Embryophyta</taxon>
        <taxon>Tracheophyta</taxon>
        <taxon>Spermatophyta</taxon>
        <taxon>Magnoliopsida</taxon>
        <taxon>eudicotyledons</taxon>
        <taxon>Gunneridae</taxon>
        <taxon>Pentapetalae</taxon>
        <taxon>rosids</taxon>
        <taxon>malvids</taxon>
        <taxon>Malvales</taxon>
        <taxon>Malvaceae</taxon>
        <taxon>Malvoideae</taxon>
        <taxon>Gossypium</taxon>
    </lineage>
</organism>
<comment type="caution">
    <text evidence="1">The sequence shown here is derived from an EMBL/GenBank/DDBJ whole genome shotgun (WGS) entry which is preliminary data.</text>
</comment>
<gene>
    <name evidence="1" type="ORF">EPI10_006921</name>
</gene>
<dbReference type="AlphaFoldDB" id="A0A5B6WVS9"/>